<name>A0AAW1T3R5_9CHLO</name>
<feature type="domain" description="VHS" evidence="3">
    <location>
        <begin position="36"/>
        <end position="103"/>
    </location>
</feature>
<comment type="caution">
    <text evidence="4">The sequence shown here is derived from an EMBL/GenBank/DDBJ whole genome shotgun (WGS) entry which is preliminary data.</text>
</comment>
<dbReference type="PANTHER" id="PTHR45898:SF4">
    <property type="entry name" value="TARGET OF MYB PROTEIN 1"/>
    <property type="match status" value="1"/>
</dbReference>
<reference evidence="4 5" key="1">
    <citation type="journal article" date="2024" name="Nat. Commun.">
        <title>Phylogenomics reveals the evolutionary origins of lichenization in chlorophyte algae.</title>
        <authorList>
            <person name="Puginier C."/>
            <person name="Libourel C."/>
            <person name="Otte J."/>
            <person name="Skaloud P."/>
            <person name="Haon M."/>
            <person name="Grisel S."/>
            <person name="Petersen M."/>
            <person name="Berrin J.G."/>
            <person name="Delaux P.M."/>
            <person name="Dal Grande F."/>
            <person name="Keller J."/>
        </authorList>
    </citation>
    <scope>NUCLEOTIDE SEQUENCE [LARGE SCALE GENOMIC DNA]</scope>
    <source>
        <strain evidence="4 5">SAG 2523</strain>
    </source>
</reference>
<evidence type="ECO:0000313" key="5">
    <source>
        <dbReference type="Proteomes" id="UP001485043"/>
    </source>
</evidence>
<organism evidence="4 5">
    <name type="scientific">Apatococcus fuscideae</name>
    <dbReference type="NCBI Taxonomy" id="2026836"/>
    <lineage>
        <taxon>Eukaryota</taxon>
        <taxon>Viridiplantae</taxon>
        <taxon>Chlorophyta</taxon>
        <taxon>core chlorophytes</taxon>
        <taxon>Trebouxiophyceae</taxon>
        <taxon>Chlorellales</taxon>
        <taxon>Chlorellaceae</taxon>
        <taxon>Apatococcus</taxon>
    </lineage>
</organism>
<sequence length="618" mass="65163">MKSVKTFQSSIQKTLSRKNTSTDMIGEDVEEYCRIATGKTLPGPDEDLNRQVVESINTCRPGSVSAFQIANILKNRLQMKNSHKQWLAVLLVQKILQECGQMIAPARSQIIQEVAHIAAKPMNRYSSDLPGQQKAKTAAFSLLRNYGREGQDALRGVAGIGRGPMGLGEDHSEPVSPKGAAAAAASGESRAPSKRLKPWPQLREAVQTAIATANSHTEMMQDMLLNLSKEGSDDYDFQRGFLNDLVGEIRSFRNAFEQLLASLANHDNDEANSLMVSALETVEMMNNALQLKEEVTRAKDDPGASTPTALKTRLPPVGLPRAAAGPVFVGEPIPGAIGQAGRPTQPMPQASPFDAIAELQSALAEPTSSYGGAQPTQNAVDPFATAQMPTQQQSHDPFAASTLYGGTGSGYTGGQGGTQQRHPLQAEQTLPAYPVSATMSAANPFAPGVSFPEQQQAAPHDPFAMPSFLPPQAGGSQQSPYSSPAREPHQAQQPGYAGYGSPGSSLAGYNSPAQQEKYPGPAQNQSGAQKPVGASNVQVAKGGTAGTGSQPALKAIPGASAAVPNGTAAPEEVESEWDMFFADRVGSTSNAPPAKATPALSPADEFDELVQTRRTSDQ</sequence>
<dbReference type="SUPFAM" id="SSF48464">
    <property type="entry name" value="ENTH/VHS domain"/>
    <property type="match status" value="1"/>
</dbReference>
<dbReference type="EMBL" id="JALJOV010000485">
    <property type="protein sequence ID" value="KAK9863338.1"/>
    <property type="molecule type" value="Genomic_DNA"/>
</dbReference>
<dbReference type="PANTHER" id="PTHR45898">
    <property type="entry name" value="TOM1-LIKE PROTEIN"/>
    <property type="match status" value="1"/>
</dbReference>
<feature type="region of interest" description="Disordered" evidence="2">
    <location>
        <begin position="446"/>
        <end position="552"/>
    </location>
</feature>
<evidence type="ECO:0000256" key="2">
    <source>
        <dbReference type="SAM" id="MobiDB-lite"/>
    </source>
</evidence>
<feature type="region of interest" description="Disordered" evidence="2">
    <location>
        <begin position="297"/>
        <end position="317"/>
    </location>
</feature>
<dbReference type="GO" id="GO:0043328">
    <property type="term" value="P:protein transport to vacuole involved in ubiquitin-dependent protein catabolic process via the multivesicular body sorting pathway"/>
    <property type="evidence" value="ECO:0007669"/>
    <property type="project" value="InterPro"/>
</dbReference>
<protein>
    <recommendedName>
        <fullName evidence="3">VHS domain-containing protein</fullName>
    </recommendedName>
</protein>
<dbReference type="PROSITE" id="PS50179">
    <property type="entry name" value="VHS"/>
    <property type="match status" value="1"/>
</dbReference>
<feature type="region of interest" description="Disordered" evidence="2">
    <location>
        <begin position="585"/>
        <end position="618"/>
    </location>
</feature>
<dbReference type="Proteomes" id="UP001485043">
    <property type="component" value="Unassembled WGS sequence"/>
</dbReference>
<dbReference type="GO" id="GO:0043130">
    <property type="term" value="F:ubiquitin binding"/>
    <property type="evidence" value="ECO:0007669"/>
    <property type="project" value="InterPro"/>
</dbReference>
<evidence type="ECO:0000259" key="3">
    <source>
        <dbReference type="PROSITE" id="PS50179"/>
    </source>
</evidence>
<accession>A0AAW1T3R5</accession>
<dbReference type="InterPro" id="IPR002014">
    <property type="entry name" value="VHS_dom"/>
</dbReference>
<dbReference type="GO" id="GO:0035091">
    <property type="term" value="F:phosphatidylinositol binding"/>
    <property type="evidence" value="ECO:0007669"/>
    <property type="project" value="InterPro"/>
</dbReference>
<feature type="region of interest" description="Disordered" evidence="2">
    <location>
        <begin position="403"/>
        <end position="423"/>
    </location>
</feature>
<gene>
    <name evidence="4" type="ORF">WJX84_001818</name>
</gene>
<dbReference type="InterPro" id="IPR008942">
    <property type="entry name" value="ENTH_VHS"/>
</dbReference>
<keyword evidence="5" id="KW-1185">Reference proteome</keyword>
<comment type="similarity">
    <text evidence="1">Belongs to the TOM1 family.</text>
</comment>
<dbReference type="InterPro" id="IPR044836">
    <property type="entry name" value="TOL_plant"/>
</dbReference>
<proteinExistence type="inferred from homology"/>
<evidence type="ECO:0000313" key="4">
    <source>
        <dbReference type="EMBL" id="KAK9863338.1"/>
    </source>
</evidence>
<feature type="region of interest" description="Disordered" evidence="2">
    <location>
        <begin position="164"/>
        <end position="198"/>
    </location>
</feature>
<dbReference type="AlphaFoldDB" id="A0AAW1T3R5"/>
<dbReference type="Gene3D" id="1.25.40.90">
    <property type="match status" value="1"/>
</dbReference>
<feature type="compositionally biased region" description="Gly residues" evidence="2">
    <location>
        <begin position="405"/>
        <end position="417"/>
    </location>
</feature>
<evidence type="ECO:0000256" key="1">
    <source>
        <dbReference type="ARBA" id="ARBA00007708"/>
    </source>
</evidence>